<proteinExistence type="predicted"/>
<evidence type="ECO:0000313" key="3">
    <source>
        <dbReference type="Proteomes" id="UP000198280"/>
    </source>
</evidence>
<gene>
    <name evidence="2" type="ORF">SAMN05216252_10343</name>
</gene>
<dbReference type="InterPro" id="IPR021527">
    <property type="entry name" value="DUF2795"/>
</dbReference>
<evidence type="ECO:0000256" key="1">
    <source>
        <dbReference type="SAM" id="MobiDB-lite"/>
    </source>
</evidence>
<dbReference type="Proteomes" id="UP000198280">
    <property type="component" value="Unassembled WGS sequence"/>
</dbReference>
<dbReference type="OrthoDB" id="5519961at2"/>
<dbReference type="EMBL" id="FZOF01000003">
    <property type="protein sequence ID" value="SNS08718.1"/>
    <property type="molecule type" value="Genomic_DNA"/>
</dbReference>
<sequence>MQRGSDRLSVHRDDEMKHELREMLRSGHSTRVEEWHDPEPAADDDPEVGTGPAWAGAPEGTAVRFELARHLTRQPFPARRGDLLRALRDRHAPDPLTDLVDGLPGDNRRYANVQEVVRTLGMRPEA</sequence>
<protein>
    <recommendedName>
        <fullName evidence="4">DUF2795 domain-containing protein</fullName>
    </recommendedName>
</protein>
<dbReference type="RefSeq" id="WP_089222757.1">
    <property type="nucleotide sequence ID" value="NZ_CP108152.1"/>
</dbReference>
<name>A0A239BMY6_9ACTN</name>
<dbReference type="Pfam" id="PF11387">
    <property type="entry name" value="DUF2795"/>
    <property type="match status" value="1"/>
</dbReference>
<feature type="region of interest" description="Disordered" evidence="1">
    <location>
        <begin position="1"/>
        <end position="57"/>
    </location>
</feature>
<accession>A0A239BMY6</accession>
<keyword evidence="3" id="KW-1185">Reference proteome</keyword>
<feature type="compositionally biased region" description="Basic and acidic residues" evidence="1">
    <location>
        <begin position="1"/>
        <end position="39"/>
    </location>
</feature>
<organism evidence="2 3">
    <name type="scientific">Actinacidiphila glaucinigra</name>
    <dbReference type="NCBI Taxonomy" id="235986"/>
    <lineage>
        <taxon>Bacteria</taxon>
        <taxon>Bacillati</taxon>
        <taxon>Actinomycetota</taxon>
        <taxon>Actinomycetes</taxon>
        <taxon>Kitasatosporales</taxon>
        <taxon>Streptomycetaceae</taxon>
        <taxon>Actinacidiphila</taxon>
    </lineage>
</organism>
<dbReference type="GeneID" id="95785283"/>
<reference evidence="2 3" key="1">
    <citation type="submission" date="2017-06" db="EMBL/GenBank/DDBJ databases">
        <authorList>
            <person name="Kim H.J."/>
            <person name="Triplett B.A."/>
        </authorList>
    </citation>
    <scope>NUCLEOTIDE SEQUENCE [LARGE SCALE GENOMIC DNA]</scope>
    <source>
        <strain evidence="2 3">CGMCC 4.1858</strain>
    </source>
</reference>
<dbReference type="AlphaFoldDB" id="A0A239BMY6"/>
<evidence type="ECO:0008006" key="4">
    <source>
        <dbReference type="Google" id="ProtNLM"/>
    </source>
</evidence>
<evidence type="ECO:0000313" key="2">
    <source>
        <dbReference type="EMBL" id="SNS08718.1"/>
    </source>
</evidence>